<proteinExistence type="predicted"/>
<evidence type="ECO:0000313" key="3">
    <source>
        <dbReference type="Proteomes" id="UP001596104"/>
    </source>
</evidence>
<name>A0ABW0HG22_9HYPH</name>
<keyword evidence="3" id="KW-1185">Reference proteome</keyword>
<organism evidence="2 3">
    <name type="scientific">Bosea vestrisii</name>
    <dbReference type="NCBI Taxonomy" id="151416"/>
    <lineage>
        <taxon>Bacteria</taxon>
        <taxon>Pseudomonadati</taxon>
        <taxon>Pseudomonadota</taxon>
        <taxon>Alphaproteobacteria</taxon>
        <taxon>Hyphomicrobiales</taxon>
        <taxon>Boseaceae</taxon>
        <taxon>Bosea</taxon>
    </lineage>
</organism>
<dbReference type="Proteomes" id="UP001596104">
    <property type="component" value="Unassembled WGS sequence"/>
</dbReference>
<reference evidence="3" key="1">
    <citation type="journal article" date="2019" name="Int. J. Syst. Evol. Microbiol.">
        <title>The Global Catalogue of Microorganisms (GCM) 10K type strain sequencing project: providing services to taxonomists for standard genome sequencing and annotation.</title>
        <authorList>
            <consortium name="The Broad Institute Genomics Platform"/>
            <consortium name="The Broad Institute Genome Sequencing Center for Infectious Disease"/>
            <person name="Wu L."/>
            <person name="Ma J."/>
        </authorList>
    </citation>
    <scope>NUCLEOTIDE SEQUENCE [LARGE SCALE GENOMIC DNA]</scope>
    <source>
        <strain evidence="3">CGMCC 1.16326</strain>
    </source>
</reference>
<accession>A0ABW0HG22</accession>
<feature type="chain" id="PRO_5046399521" description="Tail protein" evidence="1">
    <location>
        <begin position="29"/>
        <end position="611"/>
    </location>
</feature>
<sequence>MTARALTKRALCLTVACLVAAPPTGATAQTQMMAGFDPYNPFGSAAQILWQRIQQQCPQLKLPVTIGIASRPVTREAFTTDQGNNIMQQIRAAFSNIPGITMAPWLDIDPIKGIVDTGVLDNPLAGDNKEQLSKIQLEVRASGYKVGAATRFNLSAHGWNGYESCSPSLDPFPVSQDFIGEEYSSTDELFNKVAAGVWAASVDTGNPMTLSVRMLSGLPVSPGWQEFFSDKLRRALSKQNAEEKETKIRAERHVQLVIAHDPASPEDKRWDGMVTVDPRPLGYRISVSVNRRNTTPVSEDGLVTLDELPTMQQWAALGPEAHTPRLDQTPMRINARIEGGRALQQYPFLVAQESYVEVDIPTASVRGPHPAVPVDVLGRNNAQMKTIHIANPSRPNLRRYKLGPGEYTIRVASAGPVAQDFQLRARAVDTKDMLMPEAPGRLLRRFQDWYASVSEDPRTGQRTCYAYTAAQEAGPRYWREQAPFILLQASSAGVGNGDLQHLIEDKRYYKPNTPFEAVIREGGGMVRRLNAAPTAAGNFIRPTKQGSNGQPILDMDAVAGYNRGTTLEIQGTATDGRPAHVIYSLQGYRAAVNAMSLECGRRDLANALVWK</sequence>
<protein>
    <recommendedName>
        <fullName evidence="4">Tail protein</fullName>
    </recommendedName>
</protein>
<dbReference type="EMBL" id="JBHSLV010000072">
    <property type="protein sequence ID" value="MFC5396201.1"/>
    <property type="molecule type" value="Genomic_DNA"/>
</dbReference>
<dbReference type="RefSeq" id="WP_291679345.1">
    <property type="nucleotide sequence ID" value="NZ_JBHSLV010000072.1"/>
</dbReference>
<evidence type="ECO:0000313" key="2">
    <source>
        <dbReference type="EMBL" id="MFC5396201.1"/>
    </source>
</evidence>
<evidence type="ECO:0008006" key="4">
    <source>
        <dbReference type="Google" id="ProtNLM"/>
    </source>
</evidence>
<feature type="signal peptide" evidence="1">
    <location>
        <begin position="1"/>
        <end position="28"/>
    </location>
</feature>
<evidence type="ECO:0000256" key="1">
    <source>
        <dbReference type="SAM" id="SignalP"/>
    </source>
</evidence>
<gene>
    <name evidence="2" type="ORF">ACFPPC_26525</name>
</gene>
<keyword evidence="1" id="KW-0732">Signal</keyword>
<comment type="caution">
    <text evidence="2">The sequence shown here is derived from an EMBL/GenBank/DDBJ whole genome shotgun (WGS) entry which is preliminary data.</text>
</comment>